<feature type="transmembrane region" description="Helical" evidence="6">
    <location>
        <begin position="279"/>
        <end position="299"/>
    </location>
</feature>
<comment type="subcellular location">
    <subcellularLocation>
        <location evidence="1">Membrane</location>
        <topology evidence="1">Multi-pass membrane protein</topology>
    </subcellularLocation>
</comment>
<proteinExistence type="predicted"/>
<accession>A0A319ETG7</accession>
<dbReference type="OrthoDB" id="6730379at2759"/>
<feature type="transmembrane region" description="Helical" evidence="6">
    <location>
        <begin position="117"/>
        <end position="135"/>
    </location>
</feature>
<evidence type="ECO:0000313" key="7">
    <source>
        <dbReference type="EMBL" id="PYH94392.1"/>
    </source>
</evidence>
<keyword evidence="8" id="KW-1185">Reference proteome</keyword>
<dbReference type="PANTHER" id="PTHR43791">
    <property type="entry name" value="PERMEASE-RELATED"/>
    <property type="match status" value="1"/>
</dbReference>
<dbReference type="VEuPathDB" id="FungiDB:BO71DRAFT_450102"/>
<evidence type="ECO:0000256" key="1">
    <source>
        <dbReference type="ARBA" id="ARBA00004141"/>
    </source>
</evidence>
<feature type="transmembrane region" description="Helical" evidence="6">
    <location>
        <begin position="251"/>
        <end position="272"/>
    </location>
</feature>
<evidence type="ECO:0000256" key="2">
    <source>
        <dbReference type="ARBA" id="ARBA00022448"/>
    </source>
</evidence>
<evidence type="ECO:0000256" key="5">
    <source>
        <dbReference type="ARBA" id="ARBA00023136"/>
    </source>
</evidence>
<dbReference type="STRING" id="1448320.A0A319ETG7"/>
<feature type="transmembrane region" description="Helical" evidence="6">
    <location>
        <begin position="43"/>
        <end position="64"/>
    </location>
</feature>
<keyword evidence="3 6" id="KW-0812">Transmembrane</keyword>
<dbReference type="PANTHER" id="PTHR43791:SF41">
    <property type="entry name" value="MAJOR FACILITATOR SUPERFAMILY (MFS) PROFILE DOMAIN-CONTAINING PROTEIN"/>
    <property type="match status" value="1"/>
</dbReference>
<dbReference type="AlphaFoldDB" id="A0A319ETG7"/>
<dbReference type="SUPFAM" id="SSF103473">
    <property type="entry name" value="MFS general substrate transporter"/>
    <property type="match status" value="1"/>
</dbReference>
<dbReference type="Proteomes" id="UP000247810">
    <property type="component" value="Unassembled WGS sequence"/>
</dbReference>
<protein>
    <submittedName>
        <fullName evidence="7">MFS general substrate transporter</fullName>
    </submittedName>
</protein>
<dbReference type="EMBL" id="KZ825872">
    <property type="protein sequence ID" value="PYH94392.1"/>
    <property type="molecule type" value="Genomic_DNA"/>
</dbReference>
<feature type="transmembrane region" description="Helical" evidence="6">
    <location>
        <begin position="147"/>
        <end position="166"/>
    </location>
</feature>
<keyword evidence="2" id="KW-0813">Transport</keyword>
<evidence type="ECO:0000313" key="8">
    <source>
        <dbReference type="Proteomes" id="UP000247810"/>
    </source>
</evidence>
<name>A0A319ETG7_9EURO</name>
<feature type="transmembrane region" description="Helical" evidence="6">
    <location>
        <begin position="76"/>
        <end position="96"/>
    </location>
</feature>
<dbReference type="InterPro" id="IPR036259">
    <property type="entry name" value="MFS_trans_sf"/>
</dbReference>
<keyword evidence="4 6" id="KW-1133">Transmembrane helix</keyword>
<evidence type="ECO:0000256" key="6">
    <source>
        <dbReference type="SAM" id="Phobius"/>
    </source>
</evidence>
<dbReference type="Gene3D" id="1.20.1250.20">
    <property type="entry name" value="MFS general substrate transporter like domains"/>
    <property type="match status" value="2"/>
</dbReference>
<dbReference type="GO" id="GO:0022857">
    <property type="term" value="F:transmembrane transporter activity"/>
    <property type="evidence" value="ECO:0007669"/>
    <property type="project" value="TreeGrafter"/>
</dbReference>
<evidence type="ECO:0000256" key="3">
    <source>
        <dbReference type="ARBA" id="ARBA00022692"/>
    </source>
</evidence>
<evidence type="ECO:0000256" key="4">
    <source>
        <dbReference type="ARBA" id="ARBA00022989"/>
    </source>
</evidence>
<feature type="transmembrane region" description="Helical" evidence="6">
    <location>
        <begin position="342"/>
        <end position="360"/>
    </location>
</feature>
<organism evidence="7 8">
    <name type="scientific">Aspergillus ellipticus CBS 707.79</name>
    <dbReference type="NCBI Taxonomy" id="1448320"/>
    <lineage>
        <taxon>Eukaryota</taxon>
        <taxon>Fungi</taxon>
        <taxon>Dikarya</taxon>
        <taxon>Ascomycota</taxon>
        <taxon>Pezizomycotina</taxon>
        <taxon>Eurotiomycetes</taxon>
        <taxon>Eurotiomycetidae</taxon>
        <taxon>Eurotiales</taxon>
        <taxon>Aspergillaceae</taxon>
        <taxon>Aspergillus</taxon>
        <taxon>Aspergillus subgen. Circumdati</taxon>
    </lineage>
</organism>
<feature type="transmembrane region" description="Helical" evidence="6">
    <location>
        <begin position="215"/>
        <end position="239"/>
    </location>
</feature>
<sequence length="435" mass="47802">MVSNARVDPGTALIRSNSTRHSLASLSYTGHWAKAEKKLLRKLDWILVPMLLLTATMGAVDKVAINLGLVGQQYSWAGSILFIGCIVGMCPSSYLVQRFPSAKYLSSCSFGWSRMALLIPACKSWSGLMTIRFLMAVRHIPESAPLAIGNTCSISAMWSITMIILLPDSPMNTFFLTAQERCYAVQRVAQNKTGIVNKEWKLDQALEAIIDRKTWVLFFFNIAINIPNGGVTTFSGILFKNLGFSAARASLLNMPTGFMSTAAAFLFSWIAARWSNRPCLVTMIASCLPIVGSAIVYALPRTIILGQMAGIYLLYTYFGSYVVGISMAQANTVGHTKKTVQYSIMYIGYAVGNLIEPQIFRADQAPAYTGGFIAMTVCYSTCVGLIGISWLLVTRLNRRLGSVDTEVGAIDGDERAEMVFCDRTDLQQKTFIYIT</sequence>
<feature type="transmembrane region" description="Helical" evidence="6">
    <location>
        <begin position="372"/>
        <end position="393"/>
    </location>
</feature>
<dbReference type="GO" id="GO:0016020">
    <property type="term" value="C:membrane"/>
    <property type="evidence" value="ECO:0007669"/>
    <property type="project" value="UniProtKB-SubCell"/>
</dbReference>
<keyword evidence="5 6" id="KW-0472">Membrane</keyword>
<feature type="transmembrane region" description="Helical" evidence="6">
    <location>
        <begin position="311"/>
        <end position="330"/>
    </location>
</feature>
<reference evidence="7 8" key="1">
    <citation type="submission" date="2018-02" db="EMBL/GenBank/DDBJ databases">
        <title>The genomes of Aspergillus section Nigri reveals drivers in fungal speciation.</title>
        <authorList>
            <consortium name="DOE Joint Genome Institute"/>
            <person name="Vesth T.C."/>
            <person name="Nybo J."/>
            <person name="Theobald S."/>
            <person name="Brandl J."/>
            <person name="Frisvad J.C."/>
            <person name="Nielsen K.F."/>
            <person name="Lyhne E.K."/>
            <person name="Kogle M.E."/>
            <person name="Kuo A."/>
            <person name="Riley R."/>
            <person name="Clum A."/>
            <person name="Nolan M."/>
            <person name="Lipzen A."/>
            <person name="Salamov A."/>
            <person name="Henrissat B."/>
            <person name="Wiebenga A."/>
            <person name="De vries R.P."/>
            <person name="Grigoriev I.V."/>
            <person name="Mortensen U.H."/>
            <person name="Andersen M.R."/>
            <person name="Baker S.E."/>
        </authorList>
    </citation>
    <scope>NUCLEOTIDE SEQUENCE [LARGE SCALE GENOMIC DNA]</scope>
    <source>
        <strain evidence="7 8">CBS 707.79</strain>
    </source>
</reference>
<gene>
    <name evidence="7" type="ORF">BO71DRAFT_450102</name>
</gene>